<organism evidence="1 2">
    <name type="scientific">Vigna mungo</name>
    <name type="common">Black gram</name>
    <name type="synonym">Phaseolus mungo</name>
    <dbReference type="NCBI Taxonomy" id="3915"/>
    <lineage>
        <taxon>Eukaryota</taxon>
        <taxon>Viridiplantae</taxon>
        <taxon>Streptophyta</taxon>
        <taxon>Embryophyta</taxon>
        <taxon>Tracheophyta</taxon>
        <taxon>Spermatophyta</taxon>
        <taxon>Magnoliopsida</taxon>
        <taxon>eudicotyledons</taxon>
        <taxon>Gunneridae</taxon>
        <taxon>Pentapetalae</taxon>
        <taxon>rosids</taxon>
        <taxon>fabids</taxon>
        <taxon>Fabales</taxon>
        <taxon>Fabaceae</taxon>
        <taxon>Papilionoideae</taxon>
        <taxon>50 kb inversion clade</taxon>
        <taxon>NPAAA clade</taxon>
        <taxon>indigoferoid/millettioid clade</taxon>
        <taxon>Phaseoleae</taxon>
        <taxon>Vigna</taxon>
    </lineage>
</organism>
<keyword evidence="2" id="KW-1185">Reference proteome</keyword>
<evidence type="ECO:0000313" key="1">
    <source>
        <dbReference type="EMBL" id="WVZ09954.1"/>
    </source>
</evidence>
<sequence length="117" mass="13383">MVGYEGRPTEGTRSLIVPHPTVQTTSVEYVAAVRQSSDLILSLELVQTHGATLRRLHLRRRHLRELHHRQDFPDQHGRHGLQFRQPLGPRNVGFEEIVEAHVAQEDGEEFSDEAQYG</sequence>
<protein>
    <submittedName>
        <fullName evidence="1">Uncharacterized protein</fullName>
    </submittedName>
</protein>
<reference evidence="1 2" key="1">
    <citation type="journal article" date="2023" name="Life. Sci Alliance">
        <title>Evolutionary insights into 3D genome organization and epigenetic landscape of Vigna mungo.</title>
        <authorList>
            <person name="Junaid A."/>
            <person name="Singh B."/>
            <person name="Bhatia S."/>
        </authorList>
    </citation>
    <scope>NUCLEOTIDE SEQUENCE [LARGE SCALE GENOMIC DNA]</scope>
    <source>
        <strain evidence="1">Urdbean</strain>
    </source>
</reference>
<evidence type="ECO:0000313" key="2">
    <source>
        <dbReference type="Proteomes" id="UP001374535"/>
    </source>
</evidence>
<gene>
    <name evidence="1" type="ORF">V8G54_014484</name>
</gene>
<dbReference type="EMBL" id="CP144696">
    <property type="protein sequence ID" value="WVZ09954.1"/>
    <property type="molecule type" value="Genomic_DNA"/>
</dbReference>
<dbReference type="AlphaFoldDB" id="A0AAQ3RVZ8"/>
<accession>A0AAQ3RVZ8</accession>
<name>A0AAQ3RVZ8_VIGMU</name>
<proteinExistence type="predicted"/>
<dbReference type="Proteomes" id="UP001374535">
    <property type="component" value="Chromosome 5"/>
</dbReference>